<dbReference type="EMBL" id="FYEH01000002">
    <property type="protein sequence ID" value="SNB61660.1"/>
    <property type="molecule type" value="Genomic_DNA"/>
</dbReference>
<protein>
    <submittedName>
        <fullName evidence="1">Uncharacterized protein</fullName>
    </submittedName>
</protein>
<dbReference type="Proteomes" id="UP000197065">
    <property type="component" value="Unassembled WGS sequence"/>
</dbReference>
<gene>
    <name evidence="1" type="ORF">SAMN07250955_102326</name>
</gene>
<sequence length="53" mass="5706">MAVGGARLEAVRTIVDFAPFIREPKAAGRWLAGHDGGIHAARLSWHPSDRRGA</sequence>
<organism evidence="1 2">
    <name type="scientific">Arboricoccus pini</name>
    <dbReference type="NCBI Taxonomy" id="1963835"/>
    <lineage>
        <taxon>Bacteria</taxon>
        <taxon>Pseudomonadati</taxon>
        <taxon>Pseudomonadota</taxon>
        <taxon>Alphaproteobacteria</taxon>
        <taxon>Geminicoccales</taxon>
        <taxon>Geminicoccaceae</taxon>
        <taxon>Arboricoccus</taxon>
    </lineage>
</organism>
<accession>A0A212QQE3</accession>
<dbReference type="AlphaFoldDB" id="A0A212QQE3"/>
<reference evidence="1 2" key="1">
    <citation type="submission" date="2017-06" db="EMBL/GenBank/DDBJ databases">
        <authorList>
            <person name="Kim H.J."/>
            <person name="Triplett B.A."/>
        </authorList>
    </citation>
    <scope>NUCLEOTIDE SEQUENCE [LARGE SCALE GENOMIC DNA]</scope>
    <source>
        <strain evidence="1 2">B29T1</strain>
    </source>
</reference>
<name>A0A212QQE3_9PROT</name>
<evidence type="ECO:0000313" key="1">
    <source>
        <dbReference type="EMBL" id="SNB61660.1"/>
    </source>
</evidence>
<evidence type="ECO:0000313" key="2">
    <source>
        <dbReference type="Proteomes" id="UP000197065"/>
    </source>
</evidence>
<keyword evidence="2" id="KW-1185">Reference proteome</keyword>
<proteinExistence type="predicted"/>